<evidence type="ECO:0000259" key="4">
    <source>
        <dbReference type="Pfam" id="PF22956"/>
    </source>
</evidence>
<feature type="domain" description="Phosphatase 2A Regulatory Subunit A helical" evidence="4">
    <location>
        <begin position="108"/>
        <end position="230"/>
    </location>
</feature>
<dbReference type="PANTHER" id="PTHR10648:SF4">
    <property type="entry name" value="PROTEIN PHOSPHATASE 2 (FORMERLY 2A), REGULATORY SUBUNIT A, BETA ISOFORM-RELATED"/>
    <property type="match status" value="1"/>
</dbReference>
<dbReference type="PANTHER" id="PTHR10648">
    <property type="entry name" value="SERINE/THREONINE-PROTEIN PHOSPHATASE PP2A 65 KDA REGULATORY SUBUNIT"/>
    <property type="match status" value="1"/>
</dbReference>
<gene>
    <name evidence="5" type="ORF">ECPE_LOCUS11118</name>
</gene>
<feature type="compositionally biased region" description="Low complexity" evidence="3">
    <location>
        <begin position="280"/>
        <end position="298"/>
    </location>
</feature>
<evidence type="ECO:0000313" key="7">
    <source>
        <dbReference type="WBParaSite" id="ECPE_0001115201-mRNA-1"/>
    </source>
</evidence>
<dbReference type="GO" id="GO:0000159">
    <property type="term" value="C:protein phosphatase type 2A complex"/>
    <property type="evidence" value="ECO:0007669"/>
    <property type="project" value="TreeGrafter"/>
</dbReference>
<dbReference type="InterPro" id="IPR011989">
    <property type="entry name" value="ARM-like"/>
</dbReference>
<protein>
    <submittedName>
        <fullName evidence="7">TOG domain-containing protein</fullName>
    </submittedName>
</protein>
<dbReference type="GO" id="GO:0005634">
    <property type="term" value="C:nucleus"/>
    <property type="evidence" value="ECO:0007669"/>
    <property type="project" value="TreeGrafter"/>
</dbReference>
<reference evidence="7" key="1">
    <citation type="submission" date="2016-06" db="UniProtKB">
        <authorList>
            <consortium name="WormBaseParasite"/>
        </authorList>
    </citation>
    <scope>IDENTIFICATION</scope>
</reference>
<evidence type="ECO:0000256" key="2">
    <source>
        <dbReference type="PROSITE-ProRule" id="PRU00103"/>
    </source>
</evidence>
<dbReference type="OrthoDB" id="340346at2759"/>
<feature type="region of interest" description="Disordered" evidence="3">
    <location>
        <begin position="251"/>
        <end position="301"/>
    </location>
</feature>
<dbReference type="PROSITE" id="PS50077">
    <property type="entry name" value="HEAT_REPEAT"/>
    <property type="match status" value="6"/>
</dbReference>
<feature type="compositionally biased region" description="Polar residues" evidence="3">
    <location>
        <begin position="89"/>
        <end position="103"/>
    </location>
</feature>
<sequence length="631" mass="68518">MVRRIVAGRLGELALAMIKGIGAEESENSPGSTKSELKNSPTPGTGPESNSGDTVLPNSIGAINQIKTEVEPTNSSESQDSKPAETPAASDSANENAPTAGDQTKSEEGVNKSGKKDDWADFELDPESERSYVLNLIVPMFGRLIADDQESVRLMAVESIVGLIKALGPSEAENKLVEMIEQAVADKSWRVRCTMVDKFIDMFTTLGPNISRSRLVPLFIDLLHDEEVEVRAVAAGKVKAFARCLLGLPPSEPETQSGADSNPDAKQFPSATSDTLIQDTTPACSTNTTTTTTTESTSNCPVSQKDVNMEEVWAMAAADETIVSSLLPAIKSLTTDSNTHVRSALASAVLGLAPLLGSTLTVEHLLPVLLAYLKDDSPEVRFNLISNLEHVNSVIGIDHLSSSLLPAVIQLAEDPKWRVRLVIIEYMPMLAEQLGKEVFNNQLTDICLGWLIDEVYAIREAAVDNLVRLGHKFGTDWVNTTFVPKVIQLATERNYLRRMICLQSIISLSEIVGPSVCKQHLLPTTLSMQNDSVPNVRFKVAQALSKLGSQLNKKDLDEGVHQCLKHLAEDTDRDVKFYAYEALDNLHLVARSDDTNDVVMTPAQPEARIGTTTNEPADPSKEHTASVSEKL</sequence>
<feature type="repeat" description="HEAT" evidence="2">
    <location>
        <begin position="521"/>
        <end position="558"/>
    </location>
</feature>
<evidence type="ECO:0000313" key="5">
    <source>
        <dbReference type="EMBL" id="VDP88083.1"/>
    </source>
</evidence>
<feature type="repeat" description="HEAT" evidence="2">
    <location>
        <begin position="215"/>
        <end position="245"/>
    </location>
</feature>
<dbReference type="GO" id="GO:0019888">
    <property type="term" value="F:protein phosphatase regulator activity"/>
    <property type="evidence" value="ECO:0007669"/>
    <property type="project" value="TreeGrafter"/>
</dbReference>
<feature type="repeat" description="HEAT" evidence="2">
    <location>
        <begin position="137"/>
        <end position="175"/>
    </location>
</feature>
<keyword evidence="6" id="KW-1185">Reference proteome</keyword>
<accession>A0A183AVY3</accession>
<feature type="compositionally biased region" description="Basic and acidic residues" evidence="3">
    <location>
        <begin position="104"/>
        <end position="119"/>
    </location>
</feature>
<dbReference type="Pfam" id="PF22956">
    <property type="entry name" value="VPS15-like_hel"/>
    <property type="match status" value="2"/>
</dbReference>
<evidence type="ECO:0000313" key="6">
    <source>
        <dbReference type="Proteomes" id="UP000272942"/>
    </source>
</evidence>
<dbReference type="InterPro" id="IPR016024">
    <property type="entry name" value="ARM-type_fold"/>
</dbReference>
<keyword evidence="1" id="KW-0677">Repeat</keyword>
<evidence type="ECO:0000256" key="1">
    <source>
        <dbReference type="ARBA" id="ARBA00022737"/>
    </source>
</evidence>
<dbReference type="GO" id="GO:0005829">
    <property type="term" value="C:cytosol"/>
    <property type="evidence" value="ECO:0007669"/>
    <property type="project" value="TreeGrafter"/>
</dbReference>
<evidence type="ECO:0000256" key="3">
    <source>
        <dbReference type="SAM" id="MobiDB-lite"/>
    </source>
</evidence>
<dbReference type="AlphaFoldDB" id="A0A183AVY3"/>
<feature type="repeat" description="HEAT" evidence="2">
    <location>
        <begin position="326"/>
        <end position="364"/>
    </location>
</feature>
<organism evidence="7">
    <name type="scientific">Echinostoma caproni</name>
    <dbReference type="NCBI Taxonomy" id="27848"/>
    <lineage>
        <taxon>Eukaryota</taxon>
        <taxon>Metazoa</taxon>
        <taxon>Spiralia</taxon>
        <taxon>Lophotrochozoa</taxon>
        <taxon>Platyhelminthes</taxon>
        <taxon>Trematoda</taxon>
        <taxon>Digenea</taxon>
        <taxon>Plagiorchiida</taxon>
        <taxon>Echinostomata</taxon>
        <taxon>Echinostomatoidea</taxon>
        <taxon>Echinostomatidae</taxon>
        <taxon>Echinostoma</taxon>
    </lineage>
</organism>
<dbReference type="InterPro" id="IPR055231">
    <property type="entry name" value="2AA_helical"/>
</dbReference>
<dbReference type="SUPFAM" id="SSF48371">
    <property type="entry name" value="ARM repeat"/>
    <property type="match status" value="1"/>
</dbReference>
<feature type="compositionally biased region" description="Polar residues" evidence="3">
    <location>
        <begin position="28"/>
        <end position="78"/>
    </location>
</feature>
<proteinExistence type="predicted"/>
<feature type="domain" description="Phosphatase 2A Regulatory Subunit A helical" evidence="4">
    <location>
        <begin position="304"/>
        <end position="486"/>
    </location>
</feature>
<feature type="region of interest" description="Disordered" evidence="3">
    <location>
        <begin position="602"/>
        <end position="631"/>
    </location>
</feature>
<dbReference type="InterPro" id="IPR051023">
    <property type="entry name" value="PP2A_Regulatory_Subunit_A"/>
</dbReference>
<feature type="compositionally biased region" description="Basic and acidic residues" evidence="3">
    <location>
        <begin position="618"/>
        <end position="631"/>
    </location>
</feature>
<dbReference type="Proteomes" id="UP000272942">
    <property type="component" value="Unassembled WGS sequence"/>
</dbReference>
<name>A0A183AVY3_9TREM</name>
<feature type="repeat" description="HEAT" evidence="2">
    <location>
        <begin position="365"/>
        <end position="403"/>
    </location>
</feature>
<feature type="compositionally biased region" description="Polar residues" evidence="3">
    <location>
        <begin position="269"/>
        <end position="279"/>
    </location>
</feature>
<dbReference type="EMBL" id="UZAN01050234">
    <property type="protein sequence ID" value="VDP88083.1"/>
    <property type="molecule type" value="Genomic_DNA"/>
</dbReference>
<reference evidence="5 6" key="2">
    <citation type="submission" date="2018-11" db="EMBL/GenBank/DDBJ databases">
        <authorList>
            <consortium name="Pathogen Informatics"/>
        </authorList>
    </citation>
    <scope>NUCLEOTIDE SEQUENCE [LARGE SCALE GENOMIC DNA]</scope>
    <source>
        <strain evidence="5 6">Egypt</strain>
    </source>
</reference>
<dbReference type="InterPro" id="IPR021133">
    <property type="entry name" value="HEAT_type_2"/>
</dbReference>
<feature type="repeat" description="HEAT" evidence="2">
    <location>
        <begin position="404"/>
        <end position="442"/>
    </location>
</feature>
<feature type="region of interest" description="Disordered" evidence="3">
    <location>
        <begin position="22"/>
        <end position="122"/>
    </location>
</feature>
<dbReference type="Gene3D" id="1.25.10.10">
    <property type="entry name" value="Leucine-rich Repeat Variant"/>
    <property type="match status" value="1"/>
</dbReference>
<dbReference type="WBParaSite" id="ECPE_0001115201-mRNA-1">
    <property type="protein sequence ID" value="ECPE_0001115201-mRNA-1"/>
    <property type="gene ID" value="ECPE_0001115201"/>
</dbReference>